<dbReference type="RefSeq" id="WP_119367648.1">
    <property type="nucleotide sequence ID" value="NZ_QXDJ01000005.1"/>
</dbReference>
<feature type="domain" description="DISARM protein DrmE C-terminal" evidence="1">
    <location>
        <begin position="644"/>
        <end position="819"/>
    </location>
</feature>
<sequence>MEKMLLNNIKTLKIRYKKEIIQFKSFEELMLKNIIHIFDNTDRKILFIGIEKELLSILLIIVLSIKQYYENMKNPDNNILDTIKNGDKVFYNGRIVVFNKIDIDEREKKEYIYLLEKDNSKTMIPREKQYLLSVYNGQASRINKVNGVSQRYNITKKFISKITDVNTAQLNGVIKESTIVVFEQKEELYNLINSIEINFEEENHAISELFSFAYYTSEDNYEYFKGNRTKENPIIKFVSNINTAIDIIRDDENVKNIVLIGDKTYKDSLETELRQAGMMDSIRKILVIDTWESNFDFSLLVKDDEPFNVYALSKEVILENINLYNKFAAYIPSNLQLRNNHMIENLLNKDVHVYEVENSEILNENIYNINQKLKDLFDYSDNNIKILEYIKISYFLCNKLEHSLLPLNKCEDNQKGLIYRVNMLKEIMNLFPVQRVEHNLMNNIIFEIEKIIEFLKFNNYKIETIKNKILKNNKSLLDIKNIDEIGKLEEYFRTLRKSNLSIKKIDKKTEIYQNEAIIIPAYYENKYLNILNTNIVRCINIVAYRREKIRVKSLIRKNTEMLNLILKNNKLSNNEDYDLPRIVEHLLVKSNFIENKQSYNEEEKFNEIESEVQRVIQENKIKLFINEDKASRGMSNSTMQVNKIVTFEDENYSFLSDNYQANIVDRNSNDIKQKSITELNVGDEMIFTKSKLSGEEDIVKVIIKELLGNKIFNDEYGEYFKLNNLWKNCLKVYMQKDDLTEKDISNKLRIYGKQITHSAIVNWLNGNIIGPQDVKDIKFIADIVKDITLNDKLEEVINACRQERSIQRQIRKAIAKIIINSVINNNEQNDEIYKIVKNTIGDLDKYAYIGIISSIESIHEELSSQHVNKVIERDE</sequence>
<organism evidence="2 3">
    <name type="scientific">Clostridium chromiireducens</name>
    <dbReference type="NCBI Taxonomy" id="225345"/>
    <lineage>
        <taxon>Bacteria</taxon>
        <taxon>Bacillati</taxon>
        <taxon>Bacillota</taxon>
        <taxon>Clostridia</taxon>
        <taxon>Eubacteriales</taxon>
        <taxon>Clostridiaceae</taxon>
        <taxon>Clostridium</taxon>
    </lineage>
</organism>
<evidence type="ECO:0000259" key="1">
    <source>
        <dbReference type="Pfam" id="PF24957"/>
    </source>
</evidence>
<accession>A0A399IIW5</accession>
<dbReference type="InterPro" id="IPR049794">
    <property type="entry name" value="DrmE"/>
</dbReference>
<name>A0A399IIW5_9CLOT</name>
<dbReference type="AlphaFoldDB" id="A0A399IIW5"/>
<dbReference type="InterPro" id="IPR056666">
    <property type="entry name" value="DrmE_C"/>
</dbReference>
<comment type="caution">
    <text evidence="2">The sequence shown here is derived from an EMBL/GenBank/DDBJ whole genome shotgun (WGS) entry which is preliminary data.</text>
</comment>
<dbReference type="EMBL" id="QXDJ01000005">
    <property type="protein sequence ID" value="RII32958.1"/>
    <property type="molecule type" value="Genomic_DNA"/>
</dbReference>
<evidence type="ECO:0000313" key="2">
    <source>
        <dbReference type="EMBL" id="RII32958.1"/>
    </source>
</evidence>
<protein>
    <recommendedName>
        <fullName evidence="1">DISARM protein DrmE C-terminal domain-containing protein</fullName>
    </recommendedName>
</protein>
<proteinExistence type="predicted"/>
<reference evidence="2 3" key="1">
    <citation type="submission" date="2018-08" db="EMBL/GenBank/DDBJ databases">
        <title>Genome of Clostridium chromiireducens C1, DSM12136.</title>
        <authorList>
            <person name="Xing M."/>
            <person name="Wei Y."/>
            <person name="Ang E.L."/>
            <person name="Zhao H."/>
            <person name="Zhang Y."/>
        </authorList>
    </citation>
    <scope>NUCLEOTIDE SEQUENCE [LARGE SCALE GENOMIC DNA]</scope>
    <source>
        <strain evidence="2 3">C1</strain>
    </source>
</reference>
<gene>
    <name evidence="2" type="ORF">D2A34_19165</name>
</gene>
<dbReference type="Proteomes" id="UP000265930">
    <property type="component" value="Unassembled WGS sequence"/>
</dbReference>
<evidence type="ECO:0000313" key="3">
    <source>
        <dbReference type="Proteomes" id="UP000265930"/>
    </source>
</evidence>
<dbReference type="Pfam" id="PF24957">
    <property type="entry name" value="DrmE_C"/>
    <property type="match status" value="1"/>
</dbReference>
<dbReference type="NCBIfam" id="NF038316">
    <property type="entry name" value="DrmE_fam"/>
    <property type="match status" value="1"/>
</dbReference>